<dbReference type="Proteomes" id="UP000077885">
    <property type="component" value="Unassembled WGS sequence"/>
</dbReference>
<protein>
    <submittedName>
        <fullName evidence="1">Uncharacterized protein</fullName>
    </submittedName>
</protein>
<reference evidence="2" key="1">
    <citation type="submission" date="2016-05" db="EMBL/GenBank/DDBJ databases">
        <title>Draft genome of Corynebacterium afermentans subsp. afermentans LCDC 88199T.</title>
        <authorList>
            <person name="Bernier A.-M."/>
            <person name="Bernard K."/>
        </authorList>
    </citation>
    <scope>NUCLEOTIDE SEQUENCE [LARGE SCALE GENOMIC DNA]</scope>
    <source>
        <strain evidence="2">NML02-A-017</strain>
    </source>
</reference>
<sequence>MDWQAEFVHCVDDGYMTVFKGVGALVADGFDSGIAGVRPSADKPLYLGLMMSPAQLAVLRANRHLFDERFNRGLDILQQGYEEVDISYD</sequence>
<organism evidence="1 2">
    <name type="scientific">Eikenella longinqua</name>
    <dbReference type="NCBI Taxonomy" id="1795827"/>
    <lineage>
        <taxon>Bacteria</taxon>
        <taxon>Pseudomonadati</taxon>
        <taxon>Pseudomonadota</taxon>
        <taxon>Betaproteobacteria</taxon>
        <taxon>Neisseriales</taxon>
        <taxon>Neisseriaceae</taxon>
        <taxon>Eikenella</taxon>
    </lineage>
</organism>
<evidence type="ECO:0000313" key="2">
    <source>
        <dbReference type="Proteomes" id="UP000077885"/>
    </source>
</evidence>
<accession>A0A1A9RXA3</accession>
<name>A0A1A9RXA3_9NEIS</name>
<evidence type="ECO:0000313" key="1">
    <source>
        <dbReference type="EMBL" id="OAM29031.1"/>
    </source>
</evidence>
<comment type="caution">
    <text evidence="1">The sequence shown here is derived from an EMBL/GenBank/DDBJ whole genome shotgun (WGS) entry which is preliminary data.</text>
</comment>
<keyword evidence="2" id="KW-1185">Reference proteome</keyword>
<dbReference type="RefSeq" id="WP_067591922.1">
    <property type="nucleotide sequence ID" value="NZ_LXSL01000017.1"/>
</dbReference>
<dbReference type="AlphaFoldDB" id="A0A1A9RXA3"/>
<proteinExistence type="predicted"/>
<dbReference type="EMBL" id="LXSL01000017">
    <property type="protein sequence ID" value="OAM29031.1"/>
    <property type="molecule type" value="Genomic_DNA"/>
</dbReference>
<gene>
    <name evidence="1" type="ORF">A7P95_04660</name>
</gene>